<evidence type="ECO:0000313" key="2">
    <source>
        <dbReference type="EMBL" id="KAF9792346.1"/>
    </source>
</evidence>
<gene>
    <name evidence="2" type="ORF">BJ322DRAFT_1102862</name>
</gene>
<reference evidence="2" key="1">
    <citation type="journal article" date="2020" name="Nat. Commun.">
        <title>Large-scale genome sequencing of mycorrhizal fungi provides insights into the early evolution of symbiotic traits.</title>
        <authorList>
            <person name="Miyauchi S."/>
            <person name="Kiss E."/>
            <person name="Kuo A."/>
            <person name="Drula E."/>
            <person name="Kohler A."/>
            <person name="Sanchez-Garcia M."/>
            <person name="Morin E."/>
            <person name="Andreopoulos B."/>
            <person name="Barry K.W."/>
            <person name="Bonito G."/>
            <person name="Buee M."/>
            <person name="Carver A."/>
            <person name="Chen C."/>
            <person name="Cichocki N."/>
            <person name="Clum A."/>
            <person name="Culley D."/>
            <person name="Crous P.W."/>
            <person name="Fauchery L."/>
            <person name="Girlanda M."/>
            <person name="Hayes R.D."/>
            <person name="Keri Z."/>
            <person name="LaButti K."/>
            <person name="Lipzen A."/>
            <person name="Lombard V."/>
            <person name="Magnuson J."/>
            <person name="Maillard F."/>
            <person name="Murat C."/>
            <person name="Nolan M."/>
            <person name="Ohm R.A."/>
            <person name="Pangilinan J."/>
            <person name="Pereira M.F."/>
            <person name="Perotto S."/>
            <person name="Peter M."/>
            <person name="Pfister S."/>
            <person name="Riley R."/>
            <person name="Sitrit Y."/>
            <person name="Stielow J.B."/>
            <person name="Szollosi G."/>
            <person name="Zifcakova L."/>
            <person name="Stursova M."/>
            <person name="Spatafora J.W."/>
            <person name="Tedersoo L."/>
            <person name="Vaario L.M."/>
            <person name="Yamada A."/>
            <person name="Yan M."/>
            <person name="Wang P."/>
            <person name="Xu J."/>
            <person name="Bruns T."/>
            <person name="Baldrian P."/>
            <person name="Vilgalys R."/>
            <person name="Dunand C."/>
            <person name="Henrissat B."/>
            <person name="Grigoriev I.V."/>
            <person name="Hibbett D."/>
            <person name="Nagy L.G."/>
            <person name="Martin F.M."/>
        </authorList>
    </citation>
    <scope>NUCLEOTIDE SEQUENCE</scope>
    <source>
        <strain evidence="2">UH-Tt-Lm1</strain>
    </source>
</reference>
<dbReference type="GO" id="GO:0005634">
    <property type="term" value="C:nucleus"/>
    <property type="evidence" value="ECO:0007669"/>
    <property type="project" value="TreeGrafter"/>
</dbReference>
<protein>
    <submittedName>
        <fullName evidence="2">U3-containing 90S pre-ribosomal complex subunit-domain containing protein</fullName>
    </submittedName>
</protein>
<feature type="compositionally biased region" description="Basic and acidic residues" evidence="1">
    <location>
        <begin position="69"/>
        <end position="81"/>
    </location>
</feature>
<dbReference type="GO" id="GO:0030686">
    <property type="term" value="C:90S preribosome"/>
    <property type="evidence" value="ECO:0007669"/>
    <property type="project" value="TreeGrafter"/>
</dbReference>
<dbReference type="EMBL" id="WIUZ02000001">
    <property type="protein sequence ID" value="KAF9792346.1"/>
    <property type="molecule type" value="Genomic_DNA"/>
</dbReference>
<reference evidence="2" key="2">
    <citation type="submission" date="2020-11" db="EMBL/GenBank/DDBJ databases">
        <authorList>
            <consortium name="DOE Joint Genome Institute"/>
            <person name="Kuo A."/>
            <person name="Miyauchi S."/>
            <person name="Kiss E."/>
            <person name="Drula E."/>
            <person name="Kohler A."/>
            <person name="Sanchez-Garcia M."/>
            <person name="Andreopoulos B."/>
            <person name="Barry K.W."/>
            <person name="Bonito G."/>
            <person name="Buee M."/>
            <person name="Carver A."/>
            <person name="Chen C."/>
            <person name="Cichocki N."/>
            <person name="Clum A."/>
            <person name="Culley D."/>
            <person name="Crous P.W."/>
            <person name="Fauchery L."/>
            <person name="Girlanda M."/>
            <person name="Hayes R."/>
            <person name="Keri Z."/>
            <person name="Labutti K."/>
            <person name="Lipzen A."/>
            <person name="Lombard V."/>
            <person name="Magnuson J."/>
            <person name="Maillard F."/>
            <person name="Morin E."/>
            <person name="Murat C."/>
            <person name="Nolan M."/>
            <person name="Ohm R."/>
            <person name="Pangilinan J."/>
            <person name="Pereira M."/>
            <person name="Perotto S."/>
            <person name="Peter M."/>
            <person name="Riley R."/>
            <person name="Sitrit Y."/>
            <person name="Stielow B."/>
            <person name="Szollosi G."/>
            <person name="Zifcakova L."/>
            <person name="Stursova M."/>
            <person name="Spatafora J.W."/>
            <person name="Tedersoo L."/>
            <person name="Vaario L.-M."/>
            <person name="Yamada A."/>
            <person name="Yan M."/>
            <person name="Wang P."/>
            <person name="Xu J."/>
            <person name="Bruns T."/>
            <person name="Baldrian P."/>
            <person name="Vilgalys R."/>
            <person name="Henrissat B."/>
            <person name="Grigoriev I.V."/>
            <person name="Hibbett D."/>
            <person name="Nagy L.G."/>
            <person name="Martin F.M."/>
        </authorList>
    </citation>
    <scope>NUCLEOTIDE SEQUENCE</scope>
    <source>
        <strain evidence="2">UH-Tt-Lm1</strain>
    </source>
</reference>
<evidence type="ECO:0000313" key="3">
    <source>
        <dbReference type="Proteomes" id="UP000736335"/>
    </source>
</evidence>
<proteinExistence type="predicted"/>
<dbReference type="PANTHER" id="PTHR24030:SF0">
    <property type="entry name" value="PROTEIN CMSS1"/>
    <property type="match status" value="1"/>
</dbReference>
<dbReference type="OrthoDB" id="1929311at2759"/>
<dbReference type="Pfam" id="PF14617">
    <property type="entry name" value="CMS1"/>
    <property type="match status" value="1"/>
</dbReference>
<comment type="caution">
    <text evidence="2">The sequence shown here is derived from an EMBL/GenBank/DDBJ whole genome shotgun (WGS) entry which is preliminary data.</text>
</comment>
<dbReference type="InterPro" id="IPR032704">
    <property type="entry name" value="Cms1"/>
</dbReference>
<sequence length="246" mass="27333">MGGQGGDDLEDDYVPDELVATSGDEEEYSHHGSSNGDLSLDDALKPSGSTAHAETERSNKRKRNYLKLNTREQKPKLKETQDEQYPLASRQSPLELAEYLAEYQAKSFSRLSRLELEDIRIPESAIIDTSPWVTERTLDSLPDFIAKVTPSLRLRLSQKPKANGAPTLIFVSGSALRVADVTRVLKNRKLRGEKGGDVGKFFARHIKLEDHITYLRRTKIGAAVGTPGRLGKLLELGESTAHPLWP</sequence>
<accession>A0A9P6LCB9</accession>
<dbReference type="Proteomes" id="UP000736335">
    <property type="component" value="Unassembled WGS sequence"/>
</dbReference>
<feature type="region of interest" description="Disordered" evidence="1">
    <location>
        <begin position="1"/>
        <end position="88"/>
    </location>
</feature>
<organism evidence="2 3">
    <name type="scientific">Thelephora terrestris</name>
    <dbReference type="NCBI Taxonomy" id="56493"/>
    <lineage>
        <taxon>Eukaryota</taxon>
        <taxon>Fungi</taxon>
        <taxon>Dikarya</taxon>
        <taxon>Basidiomycota</taxon>
        <taxon>Agaricomycotina</taxon>
        <taxon>Agaricomycetes</taxon>
        <taxon>Thelephorales</taxon>
        <taxon>Thelephoraceae</taxon>
        <taxon>Thelephora</taxon>
    </lineage>
</organism>
<dbReference type="PANTHER" id="PTHR24030">
    <property type="entry name" value="PROTEIN CMSS1"/>
    <property type="match status" value="1"/>
</dbReference>
<name>A0A9P6LCB9_9AGAM</name>
<dbReference type="AlphaFoldDB" id="A0A9P6LCB9"/>
<keyword evidence="3" id="KW-1185">Reference proteome</keyword>
<evidence type="ECO:0000256" key="1">
    <source>
        <dbReference type="SAM" id="MobiDB-lite"/>
    </source>
</evidence>